<sequence>MKAIKYVMAAFILAVVSTSSFAANSVSSEQGLTKLGVVSASGALTLSGLEKQLAKKADQAGASSYRIISASGGNKLHGVAVIYQ</sequence>
<dbReference type="NCBIfam" id="NF047859">
    <property type="entry name" value="StressCuResBhsA"/>
    <property type="match status" value="1"/>
</dbReference>
<dbReference type="InterPro" id="IPR025543">
    <property type="entry name" value="Dodecin-like"/>
</dbReference>
<dbReference type="AlphaFoldDB" id="A0A380A079"/>
<dbReference type="GO" id="GO:0042597">
    <property type="term" value="C:periplasmic space"/>
    <property type="evidence" value="ECO:0007669"/>
    <property type="project" value="UniProtKB-SubCell"/>
</dbReference>
<dbReference type="InterPro" id="IPR010854">
    <property type="entry name" value="YdgH/BhsA/McbA-like_dom"/>
</dbReference>
<dbReference type="EMBL" id="CP068148">
    <property type="protein sequence ID" value="QQU54510.1"/>
    <property type="molecule type" value="Genomic_DNA"/>
</dbReference>
<proteinExistence type="inferred from homology"/>
<feature type="signal peptide" evidence="5">
    <location>
        <begin position="1"/>
        <end position="22"/>
    </location>
</feature>
<comment type="subcellular location">
    <subcellularLocation>
        <location evidence="1">Periplasm</location>
    </subcellularLocation>
</comment>
<organism evidence="7 9">
    <name type="scientific">Serratia liquefaciens</name>
    <dbReference type="NCBI Taxonomy" id="614"/>
    <lineage>
        <taxon>Bacteria</taxon>
        <taxon>Pseudomonadati</taxon>
        <taxon>Pseudomonadota</taxon>
        <taxon>Gammaproteobacteria</taxon>
        <taxon>Enterobacterales</taxon>
        <taxon>Yersiniaceae</taxon>
        <taxon>Serratia</taxon>
    </lineage>
</organism>
<evidence type="ECO:0000256" key="4">
    <source>
        <dbReference type="ARBA" id="ARBA00038138"/>
    </source>
</evidence>
<dbReference type="InterPro" id="IPR051096">
    <property type="entry name" value="BhsA/McbA_stress_biofilm_assoc"/>
</dbReference>
<name>A0A380A079_SERLI</name>
<dbReference type="Proteomes" id="UP000317572">
    <property type="component" value="Chromosome"/>
</dbReference>
<reference evidence="8 10" key="2">
    <citation type="submission" date="2021-01" db="EMBL/GenBank/DDBJ databases">
        <title>FDA dAtabase for Regulatory Grade micrObial Sequences (FDA-ARGOS): Supporting development and validation of Infectious Disease Dx tests.</title>
        <authorList>
            <person name="Blissenbach B."/>
            <person name="Krut O."/>
            <person name="Tallon L."/>
            <person name="Sadzewicz L."/>
            <person name="Zhao X."/>
            <person name="Boylan J."/>
            <person name="Ott S."/>
            <person name="Bowen H."/>
            <person name="Vavikolanu K."/>
            <person name="Mehta A."/>
            <person name="Aluvathingal J."/>
            <person name="Nadendla S."/>
            <person name="Yan Y."/>
            <person name="Sichtig H."/>
        </authorList>
    </citation>
    <scope>NUCLEOTIDE SEQUENCE [LARGE SCALE GENOMIC DNA]</scope>
    <source>
        <strain evidence="8 10">FDAARGOS_1081</strain>
    </source>
</reference>
<dbReference type="RefSeq" id="WP_020825385.1">
    <property type="nucleotide sequence ID" value="NZ_CADDTP010000006.1"/>
</dbReference>
<evidence type="ECO:0000259" key="6">
    <source>
        <dbReference type="Pfam" id="PF07338"/>
    </source>
</evidence>
<keyword evidence="10" id="KW-1185">Reference proteome</keyword>
<keyword evidence="3" id="KW-0574">Periplasm</keyword>
<evidence type="ECO:0000313" key="7">
    <source>
        <dbReference type="EMBL" id="QDL33638.1"/>
    </source>
</evidence>
<dbReference type="SUPFAM" id="SSF159871">
    <property type="entry name" value="YdgH-like"/>
    <property type="match status" value="1"/>
</dbReference>
<accession>A0A380A079</accession>
<dbReference type="Gene3D" id="3.30.1660.10">
    <property type="entry name" value="Flavin-binding protein dodecin"/>
    <property type="match status" value="1"/>
</dbReference>
<keyword evidence="2 5" id="KW-0732">Signal</keyword>
<evidence type="ECO:0000256" key="1">
    <source>
        <dbReference type="ARBA" id="ARBA00004418"/>
    </source>
</evidence>
<protein>
    <submittedName>
        <fullName evidence="7">DUF1471 domain-containing protein</fullName>
    </submittedName>
</protein>
<dbReference type="InterPro" id="IPR036275">
    <property type="entry name" value="YdgH-like_sf"/>
</dbReference>
<dbReference type="GeneID" id="29903576"/>
<evidence type="ECO:0000256" key="2">
    <source>
        <dbReference type="ARBA" id="ARBA00022729"/>
    </source>
</evidence>
<gene>
    <name evidence="7" type="ORF">EGO53_18310</name>
    <name evidence="8" type="ORF">I6I38_19655</name>
</gene>
<dbReference type="EMBL" id="CP033893">
    <property type="protein sequence ID" value="QDL33638.1"/>
    <property type="molecule type" value="Genomic_DNA"/>
</dbReference>
<feature type="domain" description="YdgH/BhsA/McbA-like" evidence="6">
    <location>
        <begin position="32"/>
        <end position="84"/>
    </location>
</feature>
<accession>A0A515CZP6</accession>
<dbReference type="PANTHER" id="PTHR34156:SF1">
    <property type="entry name" value="PERIPLASMIC PROTEIN"/>
    <property type="match status" value="1"/>
</dbReference>
<reference evidence="7 9" key="1">
    <citation type="submission" date="2018-11" db="EMBL/GenBank/DDBJ databases">
        <title>The first complete genome of Serratia liquefaciens isolated from metalophyte plant revel distinctness adaptive mechanisms in an extreme habitat.</title>
        <authorList>
            <person name="Caneschi W.L."/>
            <person name="Sanchez A.B."/>
            <person name="Felestrino E.B."/>
            <person name="Assis R.A.B."/>
            <person name="Lemes C.G.C."/>
            <person name="Cordeiro I.F."/>
            <person name="Fonseca N.P."/>
            <person name="Villa M."/>
            <person name="Vieira I.T."/>
            <person name="Moraes L.A."/>
            <person name="Kamino L.H.Y."/>
            <person name="do Carmo F."/>
            <person name="Garcia C.M."/>
            <person name="Almeida N.F."/>
            <person name="Silva R.S."/>
            <person name="Ferro J.A."/>
            <person name="Ferro M.I.T."/>
            <person name="Varani A.M."/>
            <person name="Ferreira R.M."/>
            <person name="dos Santos V.L."/>
            <person name="Silva U.C."/>
            <person name="Setubal J.C."/>
            <person name="Moreira L.M."/>
        </authorList>
    </citation>
    <scope>NUCLEOTIDE SEQUENCE [LARGE SCALE GENOMIC DNA]</scope>
    <source>
        <strain evidence="7 9">FG3</strain>
    </source>
</reference>
<evidence type="ECO:0000313" key="10">
    <source>
        <dbReference type="Proteomes" id="UP000595237"/>
    </source>
</evidence>
<evidence type="ECO:0000256" key="5">
    <source>
        <dbReference type="SAM" id="SignalP"/>
    </source>
</evidence>
<evidence type="ECO:0000313" key="8">
    <source>
        <dbReference type="EMBL" id="QQU54510.1"/>
    </source>
</evidence>
<evidence type="ECO:0000313" key="9">
    <source>
        <dbReference type="Proteomes" id="UP000317572"/>
    </source>
</evidence>
<dbReference type="PANTHER" id="PTHR34156">
    <property type="entry name" value="OUTER MEMBRANE PROTEIN-RELATED-RELATED"/>
    <property type="match status" value="1"/>
</dbReference>
<dbReference type="Pfam" id="PF07338">
    <property type="entry name" value="YdgH_BhsA-like"/>
    <property type="match status" value="1"/>
</dbReference>
<evidence type="ECO:0000256" key="3">
    <source>
        <dbReference type="ARBA" id="ARBA00022764"/>
    </source>
</evidence>
<comment type="similarity">
    <text evidence="4">Belongs to the BhsA/McbA family.</text>
</comment>
<feature type="chain" id="PRO_5044586633" evidence="5">
    <location>
        <begin position="23"/>
        <end position="84"/>
    </location>
</feature>
<dbReference type="Proteomes" id="UP000595237">
    <property type="component" value="Chromosome"/>
</dbReference>